<dbReference type="OrthoDB" id="1792672at2"/>
<name>A0A518GKQ9_9PLAN</name>
<dbReference type="Gene3D" id="3.30.420.40">
    <property type="match status" value="1"/>
</dbReference>
<organism evidence="2 3">
    <name type="scientific">Planctopirus ephydatiae</name>
    <dbReference type="NCBI Taxonomy" id="2528019"/>
    <lineage>
        <taxon>Bacteria</taxon>
        <taxon>Pseudomonadati</taxon>
        <taxon>Planctomycetota</taxon>
        <taxon>Planctomycetia</taxon>
        <taxon>Planctomycetales</taxon>
        <taxon>Planctomycetaceae</taxon>
        <taxon>Planctopirus</taxon>
    </lineage>
</organism>
<evidence type="ECO:0000313" key="2">
    <source>
        <dbReference type="EMBL" id="QDV29147.1"/>
    </source>
</evidence>
<dbReference type="InterPro" id="IPR002756">
    <property type="entry name" value="MfnF"/>
</dbReference>
<dbReference type="EMBL" id="CP036299">
    <property type="protein sequence ID" value="QDV29147.1"/>
    <property type="molecule type" value="Genomic_DNA"/>
</dbReference>
<sequence>MNNSRQAIVGLDIGGANLKAWHAAGQALAIPFALWKSPRQLSGQIAAMLQQLPVADRVAVTMTGELADCFATRTEGVEFIVCAVEQAVRSVLPDSIMQFWQTHGKFVTPGDAMASPLLTAASNWQALASMVGLLFPQDDLLLLDIGSTTTDLIPILQGQVSAGGRTDLERLAASELVYTGVRRTVVCHMLPSFQGELDRYGHVSIPLSSELFATSLDVYLLLGSIEEDPENCETADGRPATKEFAEARLARQICSDQSELTTHDMIKLAMAAASAQRQQIVQATRRVIDCASRPIKKIVLSGSGEFLGRQVAVQAGFQSDKILSLKDYWTTAGSEVACARALVELALEGF</sequence>
<evidence type="ECO:0000313" key="3">
    <source>
        <dbReference type="Proteomes" id="UP000315349"/>
    </source>
</evidence>
<dbReference type="InterPro" id="IPR002821">
    <property type="entry name" value="Hydantoinase_A"/>
</dbReference>
<dbReference type="AlphaFoldDB" id="A0A518GKQ9"/>
<accession>A0A518GKQ9</accession>
<feature type="domain" description="Hydantoinase A/oxoprolinase" evidence="1">
    <location>
        <begin position="58"/>
        <end position="334"/>
    </location>
</feature>
<evidence type="ECO:0000259" key="1">
    <source>
        <dbReference type="Pfam" id="PF01968"/>
    </source>
</evidence>
<dbReference type="KEGG" id="peh:Spb1_10160"/>
<dbReference type="RefSeq" id="WP_145296622.1">
    <property type="nucleotide sequence ID" value="NZ_CP036299.1"/>
</dbReference>
<proteinExistence type="predicted"/>
<dbReference type="GO" id="GO:0016787">
    <property type="term" value="F:hydrolase activity"/>
    <property type="evidence" value="ECO:0007669"/>
    <property type="project" value="InterPro"/>
</dbReference>
<protein>
    <submittedName>
        <fullName evidence="2">Hydantoinase/oxoprolinase</fullName>
    </submittedName>
</protein>
<keyword evidence="3" id="KW-1185">Reference proteome</keyword>
<reference evidence="2 3" key="1">
    <citation type="submission" date="2019-02" db="EMBL/GenBank/DDBJ databases">
        <title>Deep-cultivation of Planctomycetes and their phenomic and genomic characterization uncovers novel biology.</title>
        <authorList>
            <person name="Wiegand S."/>
            <person name="Jogler M."/>
            <person name="Boedeker C."/>
            <person name="Pinto D."/>
            <person name="Vollmers J."/>
            <person name="Rivas-Marin E."/>
            <person name="Kohn T."/>
            <person name="Peeters S.H."/>
            <person name="Heuer A."/>
            <person name="Rast P."/>
            <person name="Oberbeckmann S."/>
            <person name="Bunk B."/>
            <person name="Jeske O."/>
            <person name="Meyerdierks A."/>
            <person name="Storesund J.E."/>
            <person name="Kallscheuer N."/>
            <person name="Luecker S."/>
            <person name="Lage O.M."/>
            <person name="Pohl T."/>
            <person name="Merkel B.J."/>
            <person name="Hornburger P."/>
            <person name="Mueller R.-W."/>
            <person name="Bruemmer F."/>
            <person name="Labrenz M."/>
            <person name="Spormann A.M."/>
            <person name="Op den Camp H."/>
            <person name="Overmann J."/>
            <person name="Amann R."/>
            <person name="Jetten M.S.M."/>
            <person name="Mascher T."/>
            <person name="Medema M.H."/>
            <person name="Devos D.P."/>
            <person name="Kaster A.-K."/>
            <person name="Ovreas L."/>
            <person name="Rohde M."/>
            <person name="Galperin M.Y."/>
            <person name="Jogler C."/>
        </authorList>
    </citation>
    <scope>NUCLEOTIDE SEQUENCE [LARGE SCALE GENOMIC DNA]</scope>
    <source>
        <strain evidence="2 3">Spb1</strain>
    </source>
</reference>
<dbReference type="NCBIfam" id="TIGR03123">
    <property type="entry name" value="one_C_unchar_1"/>
    <property type="match status" value="1"/>
</dbReference>
<dbReference type="InterPro" id="IPR043129">
    <property type="entry name" value="ATPase_NBD"/>
</dbReference>
<dbReference type="SUPFAM" id="SSF53067">
    <property type="entry name" value="Actin-like ATPase domain"/>
    <property type="match status" value="1"/>
</dbReference>
<dbReference type="Proteomes" id="UP000315349">
    <property type="component" value="Chromosome"/>
</dbReference>
<gene>
    <name evidence="2" type="ORF">Spb1_10160</name>
</gene>
<dbReference type="Pfam" id="PF01968">
    <property type="entry name" value="Hydantoinase_A"/>
    <property type="match status" value="1"/>
</dbReference>
<dbReference type="Gene3D" id="3.30.420.190">
    <property type="entry name" value="conserved archaeal protein q6m145"/>
    <property type="match status" value="1"/>
</dbReference>